<organism evidence="3 4">
    <name type="scientific">Mycena sanguinolenta</name>
    <dbReference type="NCBI Taxonomy" id="230812"/>
    <lineage>
        <taxon>Eukaryota</taxon>
        <taxon>Fungi</taxon>
        <taxon>Dikarya</taxon>
        <taxon>Basidiomycota</taxon>
        <taxon>Agaricomycotina</taxon>
        <taxon>Agaricomycetes</taxon>
        <taxon>Agaricomycetidae</taxon>
        <taxon>Agaricales</taxon>
        <taxon>Marasmiineae</taxon>
        <taxon>Mycenaceae</taxon>
        <taxon>Mycena</taxon>
    </lineage>
</organism>
<dbReference type="Proteomes" id="UP000623467">
    <property type="component" value="Unassembled WGS sequence"/>
</dbReference>
<reference evidence="3" key="1">
    <citation type="submission" date="2020-05" db="EMBL/GenBank/DDBJ databases">
        <title>Mycena genomes resolve the evolution of fungal bioluminescence.</title>
        <authorList>
            <person name="Tsai I.J."/>
        </authorList>
    </citation>
    <scope>NUCLEOTIDE SEQUENCE</scope>
    <source>
        <strain evidence="3">160909Yilan</strain>
    </source>
</reference>
<comment type="caution">
    <text evidence="3">The sequence shown here is derived from an EMBL/GenBank/DDBJ whole genome shotgun (WGS) entry which is preliminary data.</text>
</comment>
<dbReference type="AlphaFoldDB" id="A0A8H6Z5J9"/>
<feature type="region of interest" description="Disordered" evidence="2">
    <location>
        <begin position="125"/>
        <end position="188"/>
    </location>
</feature>
<evidence type="ECO:0000313" key="3">
    <source>
        <dbReference type="EMBL" id="KAF7370954.1"/>
    </source>
</evidence>
<evidence type="ECO:0000256" key="1">
    <source>
        <dbReference type="SAM" id="Coils"/>
    </source>
</evidence>
<dbReference type="OrthoDB" id="2442602at2759"/>
<proteinExistence type="predicted"/>
<dbReference type="EMBL" id="JACAZH010000004">
    <property type="protein sequence ID" value="KAF7370954.1"/>
    <property type="molecule type" value="Genomic_DNA"/>
</dbReference>
<keyword evidence="1" id="KW-0175">Coiled coil</keyword>
<evidence type="ECO:0000256" key="2">
    <source>
        <dbReference type="SAM" id="MobiDB-lite"/>
    </source>
</evidence>
<feature type="compositionally biased region" description="Low complexity" evidence="2">
    <location>
        <begin position="166"/>
        <end position="180"/>
    </location>
</feature>
<keyword evidence="4" id="KW-1185">Reference proteome</keyword>
<gene>
    <name evidence="3" type="ORF">MSAN_00729400</name>
</gene>
<sequence>MPTADEVKQLEGVSAAQHRFRLAVNAPEDNGSSSNAIPNPPRPPTDQGNNTPFLYGQLPFRNSRYKEKFQALREKYDRVILKQQEYQQDLDLATAKIKKLQAENDLLLDAMNLAAAHQPSLFGLIPPSHTPPDMPPGGGSMDHDGFSGPSAGPMHAAERPPPRHMNGNGSSNGTSSSSSGHGPPDERP</sequence>
<protein>
    <submittedName>
        <fullName evidence="3">Uncharacterized protein</fullName>
    </submittedName>
</protein>
<feature type="region of interest" description="Disordered" evidence="2">
    <location>
        <begin position="25"/>
        <end position="53"/>
    </location>
</feature>
<evidence type="ECO:0000313" key="4">
    <source>
        <dbReference type="Proteomes" id="UP000623467"/>
    </source>
</evidence>
<accession>A0A8H6Z5J9</accession>
<feature type="coiled-coil region" evidence="1">
    <location>
        <begin position="83"/>
        <end position="110"/>
    </location>
</feature>
<name>A0A8H6Z5J9_9AGAR</name>